<reference evidence="3 4" key="1">
    <citation type="submission" date="2015-03" db="EMBL/GenBank/DDBJ databases">
        <title>Genome sequence of Variovorax paradoxus TBEA6.</title>
        <authorList>
            <person name="Poehlein A."/>
            <person name="Schuldes J."/>
            <person name="Wuebbeler J.H."/>
            <person name="Hiessl S."/>
            <person name="Steinbuechel A."/>
            <person name="Daniel R."/>
        </authorList>
    </citation>
    <scope>NUCLEOTIDE SEQUENCE [LARGE SCALE GENOMIC DNA]</scope>
    <source>
        <strain evidence="3 4">TBEA6</strain>
    </source>
</reference>
<dbReference type="PANTHER" id="PTHR43615:SF1">
    <property type="entry name" value="PPDK_N DOMAIN-CONTAINING PROTEIN"/>
    <property type="match status" value="1"/>
</dbReference>
<sequence length="688" mass="74400">MKNNKNACVSGELRYRNNSAARWMAALASAAMAVAAGPAGAQLARKPSYYQQQNSKAAPEGAAAPSPARPTAPASLPMLRSRGDFDTLARVYDAGTPMQLAHVLFAVDRQARPVRTYYIDTPRYQLHVRFVRDTGLAPRAGKREIDRNYLVPDRRFLFGTLSWQQNIGSFTYEFWEGDRLTPALLRQADAQVKASFFAPVKFKTNSTLHERVATEAGIDFVSQEALIREQPYMPMNLGTATGRVRIVDEASGANALNALLPDDIAVLRQVPISLPPVAGVLTERPSTALSHVNLLAKGWGIPNAYVRDAAAVLREHAGQWVALKVAASGYHVRRLAPEEIAALPPRNVRAAAIGAVPGSARAARPDLNETRLLPLASLRARHSAQCGSKAANLGAVLAARIPSTTVPDGFCIPFAHYDRFMRTNGLAERIARMRQQPGFAGDPQIRQKALAQLRDQIVQWPVDAASAAAWRAAWQTQLGGGGVFVRSSSNSEDLPGFSGAGLYTTVPNVKTGDALELAVKRVWASVFNPEAWEARSAAGFGAESVLMGVFVQTAIDSANAGVMITRDPFDAGHPHVTYISAKRGIGIRVVEGQRVAEQVMYSSWSKAIQVLSRSAEETALQLDKDGGVKEVPVEAGRTVLTDELVLRLANAGAAVKRAFGGVDQDIEWATVGDRIVLLQARPYVERRR</sequence>
<name>A0A0H2LTE6_VARPD</name>
<dbReference type="InterPro" id="IPR013815">
    <property type="entry name" value="ATP_grasp_subdomain_1"/>
</dbReference>
<dbReference type="InterPro" id="IPR051549">
    <property type="entry name" value="PEP_Utilizing_Enz"/>
</dbReference>
<protein>
    <submittedName>
        <fullName evidence="3">Phosphoenolpyruvate synthase</fullName>
        <ecNumber evidence="3">2.7.9.2</ecNumber>
    </submittedName>
</protein>
<dbReference type="GO" id="GO:0008986">
    <property type="term" value="F:pyruvate, water dikinase activity"/>
    <property type="evidence" value="ECO:0007669"/>
    <property type="project" value="UniProtKB-EC"/>
</dbReference>
<keyword evidence="3" id="KW-0670">Pyruvate</keyword>
<evidence type="ECO:0000259" key="2">
    <source>
        <dbReference type="Pfam" id="PF01326"/>
    </source>
</evidence>
<dbReference type="EMBL" id="JZWI01000034">
    <property type="protein sequence ID" value="KLN53449.1"/>
    <property type="molecule type" value="Genomic_DNA"/>
</dbReference>
<dbReference type="RefSeq" id="WP_047786749.1">
    <property type="nucleotide sequence ID" value="NZ_JZWI01000034.1"/>
</dbReference>
<gene>
    <name evidence="3" type="primary">ppsA2</name>
    <name evidence="3" type="ORF">VPARA_54460</name>
</gene>
<dbReference type="PANTHER" id="PTHR43615">
    <property type="entry name" value="PHOSPHOENOLPYRUVATE SYNTHASE-RELATED"/>
    <property type="match status" value="1"/>
</dbReference>
<dbReference type="InterPro" id="IPR002192">
    <property type="entry name" value="PPDK_AMP/ATP-bd"/>
</dbReference>
<dbReference type="EC" id="2.7.9.2" evidence="3"/>
<organism evidence="3 4">
    <name type="scientific">Variovorax paradoxus</name>
    <dbReference type="NCBI Taxonomy" id="34073"/>
    <lineage>
        <taxon>Bacteria</taxon>
        <taxon>Pseudomonadati</taxon>
        <taxon>Pseudomonadota</taxon>
        <taxon>Betaproteobacteria</taxon>
        <taxon>Burkholderiales</taxon>
        <taxon>Comamonadaceae</taxon>
        <taxon>Variovorax</taxon>
    </lineage>
</organism>
<dbReference type="AlphaFoldDB" id="A0A0H2LTE6"/>
<evidence type="ECO:0000313" key="4">
    <source>
        <dbReference type="Proteomes" id="UP000035170"/>
    </source>
</evidence>
<evidence type="ECO:0000313" key="3">
    <source>
        <dbReference type="EMBL" id="KLN53449.1"/>
    </source>
</evidence>
<dbReference type="Gene3D" id="3.30.1490.20">
    <property type="entry name" value="ATP-grasp fold, A domain"/>
    <property type="match status" value="1"/>
</dbReference>
<dbReference type="Gene3D" id="3.30.470.20">
    <property type="entry name" value="ATP-grasp fold, B domain"/>
    <property type="match status" value="1"/>
</dbReference>
<keyword evidence="3" id="KW-0808">Transferase</keyword>
<dbReference type="SUPFAM" id="SSF56059">
    <property type="entry name" value="Glutathione synthetase ATP-binding domain-like"/>
    <property type="match status" value="1"/>
</dbReference>
<keyword evidence="4" id="KW-1185">Reference proteome</keyword>
<dbReference type="GO" id="GO:0005524">
    <property type="term" value="F:ATP binding"/>
    <property type="evidence" value="ECO:0007669"/>
    <property type="project" value="InterPro"/>
</dbReference>
<evidence type="ECO:0000256" key="1">
    <source>
        <dbReference type="SAM" id="MobiDB-lite"/>
    </source>
</evidence>
<feature type="domain" description="Pyruvate phosphate dikinase AMP/ATP-binding" evidence="2">
    <location>
        <begin position="385"/>
        <end position="683"/>
    </location>
</feature>
<proteinExistence type="predicted"/>
<accession>A0A0H2LTE6</accession>
<comment type="caution">
    <text evidence="3">The sequence shown here is derived from an EMBL/GenBank/DDBJ whole genome shotgun (WGS) entry which is preliminary data.</text>
</comment>
<dbReference type="Pfam" id="PF01326">
    <property type="entry name" value="PPDK_N"/>
    <property type="match status" value="1"/>
</dbReference>
<dbReference type="Proteomes" id="UP000035170">
    <property type="component" value="Unassembled WGS sequence"/>
</dbReference>
<feature type="compositionally biased region" description="Low complexity" evidence="1">
    <location>
        <begin position="57"/>
        <end position="77"/>
    </location>
</feature>
<dbReference type="PATRIC" id="fig|34073.19.peg.5567"/>
<feature type="region of interest" description="Disordered" evidence="1">
    <location>
        <begin position="47"/>
        <end position="78"/>
    </location>
</feature>